<name>A0A1G4BMB4_9PEZI</name>
<feature type="non-terminal residue" evidence="1">
    <location>
        <position position="1"/>
    </location>
</feature>
<protein>
    <submittedName>
        <fullName evidence="1">Uncharacterized protein</fullName>
    </submittedName>
</protein>
<dbReference type="AlphaFoldDB" id="A0A1G4BMB4"/>
<comment type="caution">
    <text evidence="1">The sequence shown here is derived from an EMBL/GenBank/DDBJ whole genome shotgun (WGS) entry which is preliminary data.</text>
</comment>
<sequence length="179" mass="20214">RVLCGNTTPRHSAAHVPVSHILHRGPSILKAWSRSAANRPSTNHLPCISPRREQTRISRLQRLLHSCTAFTTYRYLLNPWNEAVELRSVSPPPNHPRTHHLACCLAPVDWWTCKQLRSRIRRLWHAAGRQGRTPTGHPLVRNPSPTAPCLVLIRSLGPAGVFSQGIWQRDLGPDRGEKK</sequence>
<organism evidence="1 2">
    <name type="scientific">Colletotrichum orchidophilum</name>
    <dbReference type="NCBI Taxonomy" id="1209926"/>
    <lineage>
        <taxon>Eukaryota</taxon>
        <taxon>Fungi</taxon>
        <taxon>Dikarya</taxon>
        <taxon>Ascomycota</taxon>
        <taxon>Pezizomycotina</taxon>
        <taxon>Sordariomycetes</taxon>
        <taxon>Hypocreomycetidae</taxon>
        <taxon>Glomerellales</taxon>
        <taxon>Glomerellaceae</taxon>
        <taxon>Colletotrichum</taxon>
    </lineage>
</organism>
<gene>
    <name evidence="1" type="ORF">CORC01_01998</name>
</gene>
<accession>A0A1G4BMB4</accession>
<dbReference type="GeneID" id="34555160"/>
<keyword evidence="2" id="KW-1185">Reference proteome</keyword>
<reference evidence="1 2" key="1">
    <citation type="submission" date="2016-09" db="EMBL/GenBank/DDBJ databases">
        <authorList>
            <person name="Capua I."/>
            <person name="De Benedictis P."/>
            <person name="Joannis T."/>
            <person name="Lombin L.H."/>
            <person name="Cattoli G."/>
        </authorList>
    </citation>
    <scope>NUCLEOTIDE SEQUENCE [LARGE SCALE GENOMIC DNA]</scope>
    <source>
        <strain evidence="1 2">IMI 309357</strain>
    </source>
</reference>
<dbReference type="RefSeq" id="XP_022479741.1">
    <property type="nucleotide sequence ID" value="XM_022613650.1"/>
</dbReference>
<evidence type="ECO:0000313" key="2">
    <source>
        <dbReference type="Proteomes" id="UP000176998"/>
    </source>
</evidence>
<evidence type="ECO:0000313" key="1">
    <source>
        <dbReference type="EMBL" id="OHF02602.1"/>
    </source>
</evidence>
<dbReference type="EMBL" id="MJBS01000011">
    <property type="protein sequence ID" value="OHF02602.1"/>
    <property type="molecule type" value="Genomic_DNA"/>
</dbReference>
<proteinExistence type="predicted"/>
<dbReference type="Proteomes" id="UP000176998">
    <property type="component" value="Unassembled WGS sequence"/>
</dbReference>